<dbReference type="EMBL" id="KY911085">
    <property type="protein sequence ID" value="AUN28003.1"/>
    <property type="molecule type" value="Genomic_DNA"/>
</dbReference>
<feature type="domain" description="Homing endonuclease LAGLIDADG" evidence="2">
    <location>
        <begin position="88"/>
        <end position="181"/>
    </location>
</feature>
<keyword evidence="3" id="KW-0496">Mitochondrion</keyword>
<evidence type="ECO:0000313" key="3">
    <source>
        <dbReference type="EMBL" id="AUN28003.1"/>
    </source>
</evidence>
<name>A0A2I6QC95_MALFU</name>
<dbReference type="PANTHER" id="PTHR36181">
    <property type="entry name" value="INTRON-ENCODED ENDONUCLEASE AI3-RELATED"/>
    <property type="match status" value="1"/>
</dbReference>
<dbReference type="GO" id="GO:0004519">
    <property type="term" value="F:endonuclease activity"/>
    <property type="evidence" value="ECO:0007669"/>
    <property type="project" value="InterPro"/>
</dbReference>
<proteinExistence type="predicted"/>
<reference evidence="3" key="1">
    <citation type="submission" date="2017-04" db="EMBL/GenBank/DDBJ databases">
        <authorList>
            <person name="Afonso C.L."/>
            <person name="Miller P.J."/>
            <person name="Scott M.A."/>
            <person name="Spackman E."/>
            <person name="Goraichik I."/>
            <person name="Dimitrov K.M."/>
            <person name="Suarez D.L."/>
            <person name="Swayne D.E."/>
        </authorList>
    </citation>
    <scope>NUCLEOTIDE SEQUENCE</scope>
</reference>
<dbReference type="InterPro" id="IPR004860">
    <property type="entry name" value="LAGLIDADG_dom"/>
</dbReference>
<dbReference type="AlphaFoldDB" id="A0A2I6QC95"/>
<evidence type="ECO:0000259" key="2">
    <source>
        <dbReference type="Pfam" id="PF00961"/>
    </source>
</evidence>
<gene>
    <name evidence="3" type="primary">orf356</name>
</gene>
<dbReference type="InterPro" id="IPR051289">
    <property type="entry name" value="LAGLIDADG_Endonuclease"/>
</dbReference>
<dbReference type="SUPFAM" id="SSF55608">
    <property type="entry name" value="Homing endonucleases"/>
    <property type="match status" value="2"/>
</dbReference>
<dbReference type="InterPro" id="IPR027434">
    <property type="entry name" value="Homing_endonucl"/>
</dbReference>
<feature type="domain" description="Homing endonuclease LAGLIDADG" evidence="2">
    <location>
        <begin position="236"/>
        <end position="322"/>
    </location>
</feature>
<evidence type="ECO:0000256" key="1">
    <source>
        <dbReference type="ARBA" id="ARBA00002670"/>
    </source>
</evidence>
<dbReference type="Gene3D" id="3.10.28.10">
    <property type="entry name" value="Homing endonucleases"/>
    <property type="match status" value="2"/>
</dbReference>
<protein>
    <recommendedName>
        <fullName evidence="2">Homing endonuclease LAGLIDADG domain-containing protein</fullName>
    </recommendedName>
</protein>
<dbReference type="Pfam" id="PF00961">
    <property type="entry name" value="LAGLIDADG_1"/>
    <property type="match status" value="2"/>
</dbReference>
<comment type="function">
    <text evidence="1">Mitochondrial DNA endonuclease involved in intron homing.</text>
</comment>
<geneLocation type="mitochondrion" evidence="3"/>
<dbReference type="PANTHER" id="PTHR36181:SF2">
    <property type="entry name" value="INTRON-ENCODED ENDONUCLEASE AI3-RELATED"/>
    <property type="match status" value="1"/>
</dbReference>
<organism evidence="3">
    <name type="scientific">Malassezia furfur</name>
    <name type="common">Pityriasis versicolor infection agent</name>
    <name type="synonym">Pityrosporum furfur</name>
    <dbReference type="NCBI Taxonomy" id="55194"/>
    <lineage>
        <taxon>Eukaryota</taxon>
        <taxon>Fungi</taxon>
        <taxon>Dikarya</taxon>
        <taxon>Basidiomycota</taxon>
        <taxon>Ustilaginomycotina</taxon>
        <taxon>Malasseziomycetes</taxon>
        <taxon>Malasseziales</taxon>
        <taxon>Malasseziaceae</taxon>
        <taxon>Malassezia</taxon>
    </lineage>
</organism>
<sequence length="356" mass="42293">MSYYYFIITDKLSKNITRCGKLLKHYINQCMKMTTNLLFQYDYVKMSSTRGQSAWFTKYRKSSETKRNAFFSLFTKSPDPYDDFSKWIVGVVDGDGIFYFNKTKKGYWTFCFKISQSKYNMRMLNYIKSMLQVGTINTSEVNIAEYRIRNIDHIIKYILPIFDKYSLLTKKEFSYNQFREAILIYKDISLSHSNKDYLITNIKNKIMPTNYVSSVWKNTHNLTLPIVNTIMSKQWLIGFTEAEGSFYLVKKDCKRIIQMFEITQKHDKIVLEAIAKILSMKVYNKKTYYTCISTSKENIQGIIQYFSNTIKGVKSLEFKLWSRSFTKRLSYSQLEDLQIKINKIRNKHKDINSLVY</sequence>
<accession>A0A2I6QC95</accession>
<dbReference type="GO" id="GO:0005739">
    <property type="term" value="C:mitochondrion"/>
    <property type="evidence" value="ECO:0007669"/>
    <property type="project" value="UniProtKB-ARBA"/>
</dbReference>